<evidence type="ECO:0000256" key="1">
    <source>
        <dbReference type="ARBA" id="ARBA00022741"/>
    </source>
</evidence>
<comment type="caution">
    <text evidence="5">The sequence shown here is derived from an EMBL/GenBank/DDBJ whole genome shotgun (WGS) entry which is preliminary data.</text>
</comment>
<reference evidence="5 6" key="1">
    <citation type="submission" date="2023-11" db="EMBL/GenBank/DDBJ databases">
        <title>Halocaridina rubra genome assembly.</title>
        <authorList>
            <person name="Smith C."/>
        </authorList>
    </citation>
    <scope>NUCLEOTIDE SEQUENCE [LARGE SCALE GENOMIC DNA]</scope>
    <source>
        <strain evidence="5">EP-1</strain>
        <tissue evidence="5">Whole</tissue>
    </source>
</reference>
<dbReference type="Gene3D" id="3.80.10.10">
    <property type="entry name" value="Ribonuclease Inhibitor"/>
    <property type="match status" value="1"/>
</dbReference>
<dbReference type="PROSITE" id="PS50837">
    <property type="entry name" value="NACHT"/>
    <property type="match status" value="1"/>
</dbReference>
<dbReference type="PANTHER" id="PTHR46844">
    <property type="entry name" value="SLR5058 PROTEIN"/>
    <property type="match status" value="1"/>
</dbReference>
<dbReference type="PANTHER" id="PTHR46844:SF1">
    <property type="entry name" value="SLR5058 PROTEIN"/>
    <property type="match status" value="1"/>
</dbReference>
<dbReference type="SUPFAM" id="SSF52047">
    <property type="entry name" value="RNI-like"/>
    <property type="match status" value="1"/>
</dbReference>
<dbReference type="AlphaFoldDB" id="A0AAN9A2N8"/>
<evidence type="ECO:0000313" key="5">
    <source>
        <dbReference type="EMBL" id="KAK7078291.1"/>
    </source>
</evidence>
<dbReference type="InterPro" id="IPR032675">
    <property type="entry name" value="LRR_dom_sf"/>
</dbReference>
<evidence type="ECO:0000313" key="6">
    <source>
        <dbReference type="Proteomes" id="UP001381693"/>
    </source>
</evidence>
<protein>
    <recommendedName>
        <fullName evidence="4">NACHT domain-containing protein</fullName>
    </recommendedName>
</protein>
<proteinExistence type="predicted"/>
<dbReference type="Proteomes" id="UP001381693">
    <property type="component" value="Unassembled WGS sequence"/>
</dbReference>
<keyword evidence="1" id="KW-0547">Nucleotide-binding</keyword>
<organism evidence="5 6">
    <name type="scientific">Halocaridina rubra</name>
    <name type="common">Hawaiian red shrimp</name>
    <dbReference type="NCBI Taxonomy" id="373956"/>
    <lineage>
        <taxon>Eukaryota</taxon>
        <taxon>Metazoa</taxon>
        <taxon>Ecdysozoa</taxon>
        <taxon>Arthropoda</taxon>
        <taxon>Crustacea</taxon>
        <taxon>Multicrustacea</taxon>
        <taxon>Malacostraca</taxon>
        <taxon>Eumalacostraca</taxon>
        <taxon>Eucarida</taxon>
        <taxon>Decapoda</taxon>
        <taxon>Pleocyemata</taxon>
        <taxon>Caridea</taxon>
        <taxon>Atyoidea</taxon>
        <taxon>Atyidae</taxon>
        <taxon>Halocaridina</taxon>
    </lineage>
</organism>
<dbReference type="InterPro" id="IPR007111">
    <property type="entry name" value="NACHT_NTPase"/>
</dbReference>
<feature type="region of interest" description="Disordered" evidence="3">
    <location>
        <begin position="37"/>
        <end position="58"/>
    </location>
</feature>
<dbReference type="EMBL" id="JAXCGZ010007902">
    <property type="protein sequence ID" value="KAK7078291.1"/>
    <property type="molecule type" value="Genomic_DNA"/>
</dbReference>
<evidence type="ECO:0000259" key="4">
    <source>
        <dbReference type="PROSITE" id="PS50837"/>
    </source>
</evidence>
<evidence type="ECO:0000256" key="2">
    <source>
        <dbReference type="ARBA" id="ARBA00022840"/>
    </source>
</evidence>
<dbReference type="Pfam" id="PF05729">
    <property type="entry name" value="NACHT"/>
    <property type="match status" value="1"/>
</dbReference>
<evidence type="ECO:0000256" key="3">
    <source>
        <dbReference type="SAM" id="MobiDB-lite"/>
    </source>
</evidence>
<gene>
    <name evidence="5" type="ORF">SK128_013091</name>
</gene>
<dbReference type="Gene3D" id="3.40.50.300">
    <property type="entry name" value="P-loop containing nucleotide triphosphate hydrolases"/>
    <property type="match status" value="1"/>
</dbReference>
<dbReference type="GO" id="GO:0005524">
    <property type="term" value="F:ATP binding"/>
    <property type="evidence" value="ECO:0007669"/>
    <property type="project" value="UniProtKB-KW"/>
</dbReference>
<keyword evidence="6" id="KW-1185">Reference proteome</keyword>
<feature type="non-terminal residue" evidence="5">
    <location>
        <position position="1150"/>
    </location>
</feature>
<dbReference type="SUPFAM" id="SSF52540">
    <property type="entry name" value="P-loop containing nucleoside triphosphate hydrolases"/>
    <property type="match status" value="1"/>
</dbReference>
<sequence length="1150" mass="131175">MIQSECVEVASSERRVLHLSGSPNLANGASSALYSPNSSNTNSYCSENSSSVRSPWNTNIQDVDVNTSNIHEEAKESNNPLCGGNFANGSTTVNPIIKTGSDNEIAGFHRGSSSVSGPLLDESELAIYDSDLMDSGTMTENCSTRGEEELSPVNRPSVKTCAEDFTLAESLSCEELGEEYFQPPDDVLYQPESDRDQIEENPFSLGMQGNNFNINQCERVHIGPVLNFSMSPSKDPSDTGCSKSMHTKKAQEVNEATNSSVNITIKTAPVQTLPQHHIINKTQSVPVKPQPLEIRDNNPRLPRHPPTLSQADTSQLHRTSGFENMITPPASASPGNYTADLQISFVGPPHFQREDALPRNNPNLEKVLSEAQDDLVLTYKRQTKTSFLPWLKGRQIIHMDEFYIEPRILEVDKQGKQMRQTVDLVQMLTQDNEETRFLVEGELGMGKTLLAHKLAIDWANKMSLGEFKFVFLILMRDFKESLEKYIRGELLSSLSDEKFSKVWEFCKNNDEQVLFILDGYDELEKSEESKIRKLIEGRDFHRSNVVVTSRPEVLRTSAKRIIVKGFNEAQMFEFIGKYFKLYNEDTSGRSMKRVIEKDYKYRKLAKRPLFCVFLCMLYGSDVVSKLPERLSELMFNIMLCLIKWNNKEVGHVDENTEAFPLEYNELFLSFGRLCLQALKTDKTRFSEKEILDMKGVFDPNLLLQLGFLSTDSENYIFGTRKFWKPVHKIFLEYLAGLYIANHINKDCRDCRECRDFSKIYRNEHEHVLQFVVGTLDKKAYLALDGRRHPSFLQMKDLDLLMLLREAGPTKDNCRAVAKLLDQNYATVYTSEAHFEGWGSILDQNFRKLKALEIVWRIKSNNPDQESSFSEANPDLYKTFFNSLKHNKSINSIKIRATQDGEPFSKQKIELFFSNLEKVLLKENLRELEIKELKMPVSKHLRKAIEGATCHMDKKALGFMERLRLDMFIDDEDLAVLSERLKLCAPNLKELQLTGLVIGSHGFNKLAELLRKNKNLQKLHISMDKANLQPNSGVFLSKYGNSYTPSVMQTDQKRMNRTAVKESKRAHNEQRASIEFLDHGNADVATLPDDTAVGMASKSSNSKGLRKHFMNSVSLERLHQQHYNSKEYYTQEEVDNFQNLGEEDNVSKDHQ</sequence>
<feature type="domain" description="NACHT" evidence="4">
    <location>
        <begin position="435"/>
        <end position="551"/>
    </location>
</feature>
<accession>A0AAN9A2N8</accession>
<name>A0AAN9A2N8_HALRR</name>
<keyword evidence="2" id="KW-0067">ATP-binding</keyword>
<dbReference type="InterPro" id="IPR027417">
    <property type="entry name" value="P-loop_NTPase"/>
</dbReference>